<evidence type="ECO:0000313" key="2">
    <source>
        <dbReference type="Proteomes" id="UP000199005"/>
    </source>
</evidence>
<sequence>MSGDHSLIDPYVFETETSLLSTDVGTAWDVLVNILNGTGFHAGDFFDDALTNGGFLVSATEAKEQAILLSQWKRETLIERLQEIEADSGLYWLDVYKDDEEMLLEEFDKLVEFYARAAEKSLGVVHYPA</sequence>
<dbReference type="AlphaFoldDB" id="A0A1H6QKG4"/>
<accession>A0A1H6QKG4</accession>
<organism evidence="1 2">
    <name type="scientific">Azotobacter beijerinckii</name>
    <dbReference type="NCBI Taxonomy" id="170623"/>
    <lineage>
        <taxon>Bacteria</taxon>
        <taxon>Pseudomonadati</taxon>
        <taxon>Pseudomonadota</taxon>
        <taxon>Gammaproteobacteria</taxon>
        <taxon>Pseudomonadales</taxon>
        <taxon>Pseudomonadaceae</taxon>
        <taxon>Azotobacter</taxon>
    </lineage>
</organism>
<dbReference type="SUPFAM" id="SSF111069">
    <property type="entry name" value="Hypothetical protein yfbM"/>
    <property type="match status" value="1"/>
</dbReference>
<dbReference type="InterPro" id="IPR015068">
    <property type="entry name" value="DUF1877"/>
</dbReference>
<proteinExistence type="predicted"/>
<dbReference type="Proteomes" id="UP000199005">
    <property type="component" value="Unassembled WGS sequence"/>
</dbReference>
<name>A0A1H6QKG4_9GAMM</name>
<dbReference type="EMBL" id="FNYO01000004">
    <property type="protein sequence ID" value="SEI44169.1"/>
    <property type="molecule type" value="Genomic_DNA"/>
</dbReference>
<dbReference type="Gene3D" id="3.40.1760.10">
    <property type="entry name" value="YfbM-like super family"/>
    <property type="match status" value="1"/>
</dbReference>
<dbReference type="InterPro" id="IPR035944">
    <property type="entry name" value="YfbM-like_sf"/>
</dbReference>
<protein>
    <submittedName>
        <fullName evidence="1">Uncharacterized protein</fullName>
    </submittedName>
</protein>
<reference evidence="1 2" key="1">
    <citation type="submission" date="2016-10" db="EMBL/GenBank/DDBJ databases">
        <authorList>
            <person name="de Groot N.N."/>
        </authorList>
    </citation>
    <scope>NUCLEOTIDE SEQUENCE [LARGE SCALE GENOMIC DNA]</scope>
    <source>
        <strain evidence="1 2">DSM 1041</strain>
    </source>
</reference>
<evidence type="ECO:0000313" key="1">
    <source>
        <dbReference type="EMBL" id="SEI44169.1"/>
    </source>
</evidence>
<gene>
    <name evidence="1" type="ORF">SAMN04244579_00479</name>
</gene>
<dbReference type="Pfam" id="PF08974">
    <property type="entry name" value="DUF1877"/>
    <property type="match status" value="1"/>
</dbReference>